<proteinExistence type="predicted"/>
<gene>
    <name evidence="1" type="ORF">SAMN05444272_4268</name>
</gene>
<reference evidence="1 2" key="1">
    <citation type="submission" date="2016-11" db="EMBL/GenBank/DDBJ databases">
        <authorList>
            <person name="Jaros S."/>
            <person name="Januszkiewicz K."/>
            <person name="Wedrychowicz H."/>
        </authorList>
    </citation>
    <scope>NUCLEOTIDE SEQUENCE [LARGE SCALE GENOMIC DNA]</scope>
    <source>
        <strain evidence="1 2">DSM 22153</strain>
    </source>
</reference>
<sequence>MRWRSFRPALTRRETNCTPLTSPATWPSRPDLEMITSVSSTVWGPHTDLAVPRPAHILTATSKRMSVTILILTLFGQYSICSERCLSSYRSHSPYSPNKSLSQGPPLFEGVPQDAGTRSFWIMSASRATARRSRNPGEAGCRSLLNSWNHVPAMRKTYWVVHSGRGKRRS</sequence>
<name>A0A1M7PAK2_9HYPH</name>
<keyword evidence="2" id="KW-1185">Reference proteome</keyword>
<evidence type="ECO:0000313" key="2">
    <source>
        <dbReference type="Proteomes" id="UP000186002"/>
    </source>
</evidence>
<dbReference type="AlphaFoldDB" id="A0A1M7PAK2"/>
<dbReference type="EMBL" id="FRBW01000006">
    <property type="protein sequence ID" value="SHN13784.1"/>
    <property type="molecule type" value="Genomic_DNA"/>
</dbReference>
<accession>A0A1M7PAK2</accession>
<organism evidence="1 2">
    <name type="scientific">Roseibium suaedae</name>
    <dbReference type="NCBI Taxonomy" id="735517"/>
    <lineage>
        <taxon>Bacteria</taxon>
        <taxon>Pseudomonadati</taxon>
        <taxon>Pseudomonadota</taxon>
        <taxon>Alphaproteobacteria</taxon>
        <taxon>Hyphomicrobiales</taxon>
        <taxon>Stappiaceae</taxon>
        <taxon>Roseibium</taxon>
    </lineage>
</organism>
<dbReference type="Proteomes" id="UP000186002">
    <property type="component" value="Unassembled WGS sequence"/>
</dbReference>
<protein>
    <submittedName>
        <fullName evidence="1">Uncharacterized protein</fullName>
    </submittedName>
</protein>
<evidence type="ECO:0000313" key="1">
    <source>
        <dbReference type="EMBL" id="SHN13784.1"/>
    </source>
</evidence>